<feature type="transmembrane region" description="Helical" evidence="8">
    <location>
        <begin position="910"/>
        <end position="929"/>
    </location>
</feature>
<feature type="transmembrane region" description="Helical" evidence="8">
    <location>
        <begin position="1172"/>
        <end position="1192"/>
    </location>
</feature>
<feature type="transmembrane region" description="Helical" evidence="8">
    <location>
        <begin position="175"/>
        <end position="196"/>
    </location>
</feature>
<feature type="transmembrane region" description="Helical" evidence="8">
    <location>
        <begin position="56"/>
        <end position="79"/>
    </location>
</feature>
<feature type="transmembrane region" description="Helical" evidence="8">
    <location>
        <begin position="111"/>
        <end position="131"/>
    </location>
</feature>
<feature type="transmembrane region" description="Helical" evidence="8">
    <location>
        <begin position="661"/>
        <end position="680"/>
    </location>
</feature>
<dbReference type="Pfam" id="PF07690">
    <property type="entry name" value="MFS_1"/>
    <property type="match status" value="3"/>
</dbReference>
<sequence>MTVITQDDYPDGGKRAWLVVFGAWSAMIPSMGLLNSLAVLNAWLSEHQLEGYSESTVGWIFSTYAFFLFFCGAQVGPVFDKYNMRWLVIIGTLGNVLALIFMSFSSQFYQFFLSFGVLGGISGSFLYSPALSAIGHWFHKRRGLAIGLACTSGGFGGVWMPLVILYLAPNIGFQWSIRVIALICLAHGTAASLLLTKRLPPSSEGRSSVDFRALKDVNYAAVTIGMVLIEFAIFLPITYICSYAIHSNFNYMDAYILNALLNAGAVPGRFLPNYAADRFGVINTLCAICFICMASIFCLWLPAQGGKSLTIAFTVIYGFWSGASVSLAPVAIALVCRTEDLGKRNGTAYTITSFGTLIGIPIGGAILAADGGSYRGLIIFSGLAYVLAFASYVFCRFRIKEKQSMPEVLSAAEPESDSKDSEKSKPLIEQHDFPEGGTRGWLVVFGSWCGLFAALGITNSIAVFQAHISTNQLSEYSEGTIGWIFSLYTFLSFFCGVSIGPIFDKYGPRWPIIIGTVSITASQMLLSLCKEFWHFVLVFGVLNGLGCSLLFTPCLAAVGHFFYQRRGLATGIASSAGSLGWGWAIRILGFVCLGLLIVANLLVCSRLPRSQSASIHPDITIFKDKSFLYLTIAVFLMEFALFIPLGYISLYALSKGFSSDFSFQILTIMNVGSFFGRALPGWWSDKFGPFNSSILSILVSMIACLAIWLPFGGNKTGLIIFALLIGFASGNNISITPVCIGRLCQTQNYGRYYATCFTVVSLACLLGIPIGGNIVIVCGGDYRGLIVLTGAMYAASLVVFIFARATIVGSAHEKQLQDLESSSTERKESDDDVPDGGAAAWLVVFGTWCTSFCSFGWINSVGIFQDYYQHELLSSYSSSTIAWIPSLQIFFMFASGPLIGKLYDRYGPHYLIFGGTLLHVFGLMMASISKEYYQILLSQGVCSAIGASAIFQPAISSVRDWFSKKRAAAFGICSTGSSLGGVIFPIMLNRLIRQVGYGWTMRISAFLILGLLIIANLTVRQRVKRRPTKTEHKANYTAPFKELPMLFLMIGFFLITFGVFVPIDYIIVEANAFGMGTNIRQYLVPILNAASFMGRTSSGLVADKLGHFNVFTTVCATTSILILGLWIPASNNAALICFAAFFGFFSGAYVSLSPALVAEVSPPEEFGYRTGLLFGCASIGGLVTNPIAGAIIQLEHGSFRGLKIFAGTMYLAGTMAAFGARLIATSFKLGVKF</sequence>
<evidence type="ECO:0000256" key="2">
    <source>
        <dbReference type="ARBA" id="ARBA00006727"/>
    </source>
</evidence>
<dbReference type="InterPro" id="IPR011701">
    <property type="entry name" value="MFS"/>
</dbReference>
<keyword evidence="4 8" id="KW-0812">Transmembrane</keyword>
<feature type="domain" description="Major facilitator superfamily (MFS) profile" evidence="9">
    <location>
        <begin position="1"/>
        <end position="399"/>
    </location>
</feature>
<accession>A0ABY6UHR6</accession>
<evidence type="ECO:0000256" key="7">
    <source>
        <dbReference type="SAM" id="MobiDB-lite"/>
    </source>
</evidence>
<evidence type="ECO:0000256" key="8">
    <source>
        <dbReference type="SAM" id="Phobius"/>
    </source>
</evidence>
<dbReference type="SUPFAM" id="SSF103473">
    <property type="entry name" value="MFS general substrate transporter"/>
    <property type="match status" value="3"/>
</dbReference>
<gene>
    <name evidence="10" type="ORF">CLO192961_LOCUS282408</name>
</gene>
<feature type="transmembrane region" description="Helical" evidence="8">
    <location>
        <begin position="374"/>
        <end position="395"/>
    </location>
</feature>
<feature type="transmembrane region" description="Helical" evidence="8">
    <location>
        <begin position="836"/>
        <end position="858"/>
    </location>
</feature>
<evidence type="ECO:0000256" key="3">
    <source>
        <dbReference type="ARBA" id="ARBA00022448"/>
    </source>
</evidence>
<feature type="transmembrane region" description="Helical" evidence="8">
    <location>
        <begin position="16"/>
        <end position="44"/>
    </location>
</feature>
<keyword evidence="11" id="KW-1185">Reference proteome</keyword>
<feature type="transmembrane region" description="Helical" evidence="8">
    <location>
        <begin position="878"/>
        <end position="898"/>
    </location>
</feature>
<feature type="transmembrane region" description="Helical" evidence="8">
    <location>
        <begin position="1133"/>
        <end position="1152"/>
    </location>
</feature>
<feature type="transmembrane region" description="Helical" evidence="8">
    <location>
        <begin position="935"/>
        <end position="955"/>
    </location>
</feature>
<name>A0ABY6UHR6_BIOOC</name>
<evidence type="ECO:0000259" key="9">
    <source>
        <dbReference type="PROSITE" id="PS50850"/>
    </source>
</evidence>
<protein>
    <recommendedName>
        <fullName evidence="9">Major facilitator superfamily (MFS) profile domain-containing protein</fullName>
    </recommendedName>
</protein>
<keyword evidence="3" id="KW-0813">Transport</keyword>
<keyword evidence="6 8" id="KW-0472">Membrane</keyword>
<feature type="transmembrane region" description="Helical" evidence="8">
    <location>
        <begin position="480"/>
        <end position="503"/>
    </location>
</feature>
<feature type="transmembrane region" description="Helical" evidence="8">
    <location>
        <begin position="692"/>
        <end position="711"/>
    </location>
</feature>
<evidence type="ECO:0000313" key="10">
    <source>
        <dbReference type="EMBL" id="VUC30301.1"/>
    </source>
</evidence>
<dbReference type="InterPro" id="IPR020846">
    <property type="entry name" value="MFS_dom"/>
</dbReference>
<dbReference type="InterPro" id="IPR036259">
    <property type="entry name" value="MFS_trans_sf"/>
</dbReference>
<feature type="transmembrane region" description="Helical" evidence="8">
    <location>
        <begin position="1046"/>
        <end position="1068"/>
    </location>
</feature>
<feature type="transmembrane region" description="Helical" evidence="8">
    <location>
        <begin position="999"/>
        <end position="1019"/>
    </location>
</feature>
<evidence type="ECO:0000256" key="6">
    <source>
        <dbReference type="ARBA" id="ARBA00023136"/>
    </source>
</evidence>
<feature type="transmembrane region" description="Helical" evidence="8">
    <location>
        <begin position="441"/>
        <end position="468"/>
    </location>
</feature>
<feature type="transmembrane region" description="Helical" evidence="8">
    <location>
        <begin position="752"/>
        <end position="776"/>
    </location>
</feature>
<feature type="transmembrane region" description="Helical" evidence="8">
    <location>
        <begin position="967"/>
        <end position="987"/>
    </location>
</feature>
<feature type="transmembrane region" description="Helical" evidence="8">
    <location>
        <begin position="717"/>
        <end position="740"/>
    </location>
</feature>
<evidence type="ECO:0000256" key="4">
    <source>
        <dbReference type="ARBA" id="ARBA00022692"/>
    </source>
</evidence>
<feature type="domain" description="Major facilitator superfamily (MFS) profile" evidence="9">
    <location>
        <begin position="839"/>
        <end position="1233"/>
    </location>
</feature>
<feature type="transmembrane region" description="Helical" evidence="8">
    <location>
        <begin position="282"/>
        <end position="303"/>
    </location>
</feature>
<feature type="transmembrane region" description="Helical" evidence="8">
    <location>
        <begin position="143"/>
        <end position="169"/>
    </location>
</feature>
<keyword evidence="5 8" id="KW-1133">Transmembrane helix</keyword>
<organism evidence="10 11">
    <name type="scientific">Bionectria ochroleuca</name>
    <name type="common">Gliocladium roseum</name>
    <dbReference type="NCBI Taxonomy" id="29856"/>
    <lineage>
        <taxon>Eukaryota</taxon>
        <taxon>Fungi</taxon>
        <taxon>Dikarya</taxon>
        <taxon>Ascomycota</taxon>
        <taxon>Pezizomycotina</taxon>
        <taxon>Sordariomycetes</taxon>
        <taxon>Hypocreomycetidae</taxon>
        <taxon>Hypocreales</taxon>
        <taxon>Bionectriaceae</taxon>
        <taxon>Clonostachys</taxon>
    </lineage>
</organism>
<dbReference type="PANTHER" id="PTHR11360:SF224">
    <property type="entry name" value="MAJOR FACILITATOR SUPERFAMILY (MFS) PROFILE DOMAIN-CONTAINING PROTEIN-RELATED"/>
    <property type="match status" value="1"/>
</dbReference>
<dbReference type="PROSITE" id="PS50850">
    <property type="entry name" value="MFS"/>
    <property type="match status" value="2"/>
</dbReference>
<feature type="transmembrane region" description="Helical" evidence="8">
    <location>
        <begin position="782"/>
        <end position="803"/>
    </location>
</feature>
<feature type="region of interest" description="Disordered" evidence="7">
    <location>
        <begin position="409"/>
        <end position="432"/>
    </location>
</feature>
<feature type="transmembrane region" description="Helical" evidence="8">
    <location>
        <begin position="86"/>
        <end position="105"/>
    </location>
</feature>
<feature type="transmembrane region" description="Helical" evidence="8">
    <location>
        <begin position="532"/>
        <end position="563"/>
    </location>
</feature>
<feature type="transmembrane region" description="Helical" evidence="8">
    <location>
        <begin position="1204"/>
        <end position="1224"/>
    </location>
</feature>
<dbReference type="PANTHER" id="PTHR11360">
    <property type="entry name" value="MONOCARBOXYLATE TRANSPORTER"/>
    <property type="match status" value="1"/>
</dbReference>
<feature type="transmembrane region" description="Helical" evidence="8">
    <location>
        <begin position="217"/>
        <end position="245"/>
    </location>
</feature>
<dbReference type="Proteomes" id="UP000766486">
    <property type="component" value="Unassembled WGS sequence"/>
</dbReference>
<feature type="transmembrane region" description="Helical" evidence="8">
    <location>
        <begin position="1105"/>
        <end position="1126"/>
    </location>
</feature>
<evidence type="ECO:0000256" key="5">
    <source>
        <dbReference type="ARBA" id="ARBA00022989"/>
    </source>
</evidence>
<feature type="transmembrane region" description="Helical" evidence="8">
    <location>
        <begin position="348"/>
        <end position="368"/>
    </location>
</feature>
<dbReference type="EMBL" id="CABFNS010000817">
    <property type="protein sequence ID" value="VUC30301.1"/>
    <property type="molecule type" value="Genomic_DNA"/>
</dbReference>
<feature type="compositionally biased region" description="Basic and acidic residues" evidence="7">
    <location>
        <begin position="416"/>
        <end position="432"/>
    </location>
</feature>
<comment type="similarity">
    <text evidence="2">Belongs to the major facilitator superfamily. Monocarboxylate porter (TC 2.A.1.13) family.</text>
</comment>
<proteinExistence type="inferred from homology"/>
<reference evidence="10 11" key="1">
    <citation type="submission" date="2019-06" db="EMBL/GenBank/DDBJ databases">
        <authorList>
            <person name="Broberg M."/>
        </authorList>
    </citation>
    <scope>NUCLEOTIDE SEQUENCE [LARGE SCALE GENOMIC DNA]</scope>
</reference>
<dbReference type="CDD" id="cd17352">
    <property type="entry name" value="MFS_MCT_SLC16"/>
    <property type="match status" value="1"/>
</dbReference>
<evidence type="ECO:0000256" key="1">
    <source>
        <dbReference type="ARBA" id="ARBA00004141"/>
    </source>
</evidence>
<dbReference type="InterPro" id="IPR050327">
    <property type="entry name" value="Proton-linked_MCT"/>
</dbReference>
<feature type="transmembrane region" description="Helical" evidence="8">
    <location>
        <begin position="626"/>
        <end position="649"/>
    </location>
</feature>
<feature type="transmembrane region" description="Helical" evidence="8">
    <location>
        <begin position="309"/>
        <end position="336"/>
    </location>
</feature>
<feature type="transmembrane region" description="Helical" evidence="8">
    <location>
        <begin position="251"/>
        <end position="270"/>
    </location>
</feature>
<comment type="subcellular location">
    <subcellularLocation>
        <location evidence="1">Membrane</location>
        <topology evidence="1">Multi-pass membrane protein</topology>
    </subcellularLocation>
</comment>
<dbReference type="Gene3D" id="1.20.1250.20">
    <property type="entry name" value="MFS general substrate transporter like domains"/>
    <property type="match status" value="5"/>
</dbReference>
<comment type="caution">
    <text evidence="10">The sequence shown here is derived from an EMBL/GenBank/DDBJ whole genome shotgun (WGS) entry which is preliminary data.</text>
</comment>
<evidence type="ECO:0000313" key="11">
    <source>
        <dbReference type="Proteomes" id="UP000766486"/>
    </source>
</evidence>
<feature type="transmembrane region" description="Helical" evidence="8">
    <location>
        <begin position="583"/>
        <end position="605"/>
    </location>
</feature>